<dbReference type="EMBL" id="KB467831">
    <property type="protein sequence ID" value="PCH32990.1"/>
    <property type="molecule type" value="Genomic_DNA"/>
</dbReference>
<reference evidence="1 2" key="1">
    <citation type="journal article" date="2012" name="Science">
        <title>The Paleozoic origin of enzymatic lignin decomposition reconstructed from 31 fungal genomes.</title>
        <authorList>
            <person name="Floudas D."/>
            <person name="Binder M."/>
            <person name="Riley R."/>
            <person name="Barry K."/>
            <person name="Blanchette R.A."/>
            <person name="Henrissat B."/>
            <person name="Martinez A.T."/>
            <person name="Otillar R."/>
            <person name="Spatafora J.W."/>
            <person name="Yadav J.S."/>
            <person name="Aerts A."/>
            <person name="Benoit I."/>
            <person name="Boyd A."/>
            <person name="Carlson A."/>
            <person name="Copeland A."/>
            <person name="Coutinho P.M."/>
            <person name="de Vries R.P."/>
            <person name="Ferreira P."/>
            <person name="Findley K."/>
            <person name="Foster B."/>
            <person name="Gaskell J."/>
            <person name="Glotzer D."/>
            <person name="Gorecki P."/>
            <person name="Heitman J."/>
            <person name="Hesse C."/>
            <person name="Hori C."/>
            <person name="Igarashi K."/>
            <person name="Jurgens J.A."/>
            <person name="Kallen N."/>
            <person name="Kersten P."/>
            <person name="Kohler A."/>
            <person name="Kuees U."/>
            <person name="Kumar T.K.A."/>
            <person name="Kuo A."/>
            <person name="LaButti K."/>
            <person name="Larrondo L.F."/>
            <person name="Lindquist E."/>
            <person name="Ling A."/>
            <person name="Lombard V."/>
            <person name="Lucas S."/>
            <person name="Lundell T."/>
            <person name="Martin R."/>
            <person name="McLaughlin D.J."/>
            <person name="Morgenstern I."/>
            <person name="Morin E."/>
            <person name="Murat C."/>
            <person name="Nagy L.G."/>
            <person name="Nolan M."/>
            <person name="Ohm R.A."/>
            <person name="Patyshakuliyeva A."/>
            <person name="Rokas A."/>
            <person name="Ruiz-Duenas F.J."/>
            <person name="Sabat G."/>
            <person name="Salamov A."/>
            <person name="Samejima M."/>
            <person name="Schmutz J."/>
            <person name="Slot J.C."/>
            <person name="St John F."/>
            <person name="Stenlid J."/>
            <person name="Sun H."/>
            <person name="Sun S."/>
            <person name="Syed K."/>
            <person name="Tsang A."/>
            <person name="Wiebenga A."/>
            <person name="Young D."/>
            <person name="Pisabarro A."/>
            <person name="Eastwood D.C."/>
            <person name="Martin F."/>
            <person name="Cullen D."/>
            <person name="Grigoriev I.V."/>
            <person name="Hibbett D.S."/>
        </authorList>
    </citation>
    <scope>NUCLEOTIDE SEQUENCE [LARGE SCALE GENOMIC DNA]</scope>
    <source>
        <strain evidence="1 2">MD-104</strain>
    </source>
</reference>
<sequence length="631" mass="71058">MGKSRLIHQVGYQRIVIPICLREMRSTGFPPRDANVCNFFSDAELRGRREAFLASHAFLTSLFESLRALLFGADSRLDERTQHENFRECKSYEDMATRFLRFMSDGGNIMSRTKTELDSLLEKIDQLADVPTENTIIIAFDAAHNIATFRRDSTTGEMWSIFGELRRALRSLTQHGLYSVFISITESADQLTPSPHDDDPSSSREDDTFIDVGLDHLVIPYDQYTDPQISDVVRLDRIIRMGRPLFATRYKYGLMDVRMEIIYFAVEKLLNKPYSYVVANPLTISQKLACLSARLALEYEQNIRALQEGRNQVARHMRAVLFPASDRRNMVTISPSEPVIAEAARLVFTVFDAPRALLELVRYSYVRVGDRGGVVIRLLLLLACDRKSYPTSYTALEKLSYVMVPDFLEELWPGCNVSQAQPTFVSFAEGVEEPLAWPHRRQEPAPTLGEAFKDAKIFFNHFIQLPEEGPVNRKYLCNLMMRGAAAICCPRQSEIKIIIPVLFDGQTLQHERITAIVIQVTLDPSDGVVAPLFDCIDPVARGIFGPMQYKPPVIRVVLALAAQGEDLSTGPFNPDSASSEAFTAYDILSAGIAKFGPITRGDRSVWGELLDVVLGRGTKFAAKQRDSVVYR</sequence>
<proteinExistence type="predicted"/>
<dbReference type="OrthoDB" id="107110at2759"/>
<name>A0A2H3ISN5_WOLCO</name>
<dbReference type="AlphaFoldDB" id="A0A2H3ISN5"/>
<evidence type="ECO:0000313" key="2">
    <source>
        <dbReference type="Proteomes" id="UP000218811"/>
    </source>
</evidence>
<accession>A0A2H3ISN5</accession>
<evidence type="ECO:0000313" key="1">
    <source>
        <dbReference type="EMBL" id="PCH32990.1"/>
    </source>
</evidence>
<protein>
    <submittedName>
        <fullName evidence="1">Uncharacterized protein</fullName>
    </submittedName>
</protein>
<dbReference type="Proteomes" id="UP000218811">
    <property type="component" value="Unassembled WGS sequence"/>
</dbReference>
<dbReference type="STRING" id="742152.A0A2H3ISN5"/>
<gene>
    <name evidence="1" type="ORF">WOLCODRAFT_141446</name>
</gene>
<dbReference type="OMA" id="FRECKSY"/>
<dbReference type="PANTHER" id="PTHR33266">
    <property type="entry name" value="CHROMOSOME 15, WHOLE GENOME SHOTGUN SEQUENCE"/>
    <property type="match status" value="1"/>
</dbReference>
<dbReference type="PANTHER" id="PTHR33266:SF1">
    <property type="entry name" value="F-BOX DOMAIN-CONTAINING PROTEIN"/>
    <property type="match status" value="1"/>
</dbReference>
<keyword evidence="2" id="KW-1185">Reference proteome</keyword>
<organism evidence="1 2">
    <name type="scientific">Wolfiporia cocos (strain MD-104)</name>
    <name type="common">Brown rot fungus</name>
    <dbReference type="NCBI Taxonomy" id="742152"/>
    <lineage>
        <taxon>Eukaryota</taxon>
        <taxon>Fungi</taxon>
        <taxon>Dikarya</taxon>
        <taxon>Basidiomycota</taxon>
        <taxon>Agaricomycotina</taxon>
        <taxon>Agaricomycetes</taxon>
        <taxon>Polyporales</taxon>
        <taxon>Phaeolaceae</taxon>
        <taxon>Wolfiporia</taxon>
    </lineage>
</organism>